<dbReference type="EMBL" id="KV919003">
    <property type="protein sequence ID" value="OSX73317.1"/>
    <property type="molecule type" value="Genomic_DNA"/>
</dbReference>
<feature type="compositionally biased region" description="Low complexity" evidence="1">
    <location>
        <begin position="85"/>
        <end position="97"/>
    </location>
</feature>
<dbReference type="Gene3D" id="2.170.16.10">
    <property type="entry name" value="Hedgehog/Intein (Hint) domain"/>
    <property type="match status" value="1"/>
</dbReference>
<evidence type="ECO:0000256" key="1">
    <source>
        <dbReference type="SAM" id="MobiDB-lite"/>
    </source>
</evidence>
<reference evidence="2 3" key="1">
    <citation type="submission" date="2017-03" db="EMBL/GenBank/DDBJ databases">
        <title>WGS assembly of Porphyra umbilicalis.</title>
        <authorList>
            <person name="Brawley S.H."/>
            <person name="Blouin N.A."/>
            <person name="Ficko-Blean E."/>
            <person name="Wheeler G.L."/>
            <person name="Lohr M."/>
            <person name="Goodson H.V."/>
            <person name="Jenkins J.W."/>
            <person name="Blaby-Haas C.E."/>
            <person name="Helliwell K.E."/>
            <person name="Chan C."/>
            <person name="Marriage T."/>
            <person name="Bhattacharya D."/>
            <person name="Klein A.S."/>
            <person name="Badis Y."/>
            <person name="Brodie J."/>
            <person name="Cao Y."/>
            <person name="Collen J."/>
            <person name="Dittami S.M."/>
            <person name="Gachon C.M."/>
            <person name="Green B.R."/>
            <person name="Karpowicz S."/>
            <person name="Kim J.W."/>
            <person name="Kudahl U."/>
            <person name="Lin S."/>
            <person name="Michel G."/>
            <person name="Mittag M."/>
            <person name="Olson B.J."/>
            <person name="Pangilinan J."/>
            <person name="Peng Y."/>
            <person name="Qiu H."/>
            <person name="Shu S."/>
            <person name="Singer J.T."/>
            <person name="Smith A.G."/>
            <person name="Sprecher B.N."/>
            <person name="Wagner V."/>
            <person name="Wang W."/>
            <person name="Wang Z.-Y."/>
            <person name="Yan J."/>
            <person name="Yarish C."/>
            <person name="Zoeuner-Riek S."/>
            <person name="Zhuang Y."/>
            <person name="Zou Y."/>
            <person name="Lindquist E.A."/>
            <person name="Grimwood J."/>
            <person name="Barry K."/>
            <person name="Rokhsar D.S."/>
            <person name="Schmutz J."/>
            <person name="Stiller J.W."/>
            <person name="Grossman A.R."/>
            <person name="Prochnik S.E."/>
        </authorList>
    </citation>
    <scope>NUCLEOTIDE SEQUENCE [LARGE SCALE GENOMIC DNA]</scope>
    <source>
        <strain evidence="2">4086291</strain>
    </source>
</reference>
<feature type="compositionally biased region" description="Gly residues" evidence="1">
    <location>
        <begin position="154"/>
        <end position="167"/>
    </location>
</feature>
<proteinExistence type="predicted"/>
<feature type="compositionally biased region" description="Low complexity" evidence="1">
    <location>
        <begin position="109"/>
        <end position="118"/>
    </location>
</feature>
<evidence type="ECO:0000313" key="3">
    <source>
        <dbReference type="Proteomes" id="UP000218209"/>
    </source>
</evidence>
<feature type="compositionally biased region" description="Basic and acidic residues" evidence="1">
    <location>
        <begin position="136"/>
        <end position="145"/>
    </location>
</feature>
<dbReference type="SUPFAM" id="SSF51294">
    <property type="entry name" value="Hedgehog/intein (Hint) domain"/>
    <property type="match status" value="1"/>
</dbReference>
<sequence length="400" mass="38788">MRREGAALFAGRRGCAARGDGVDVGVGGGTAGAARRWGGAWGIGATAPHARGAGSGRRRCSGGGANRPERSTLVPAVRLPPPRPASWLPPVLLAARAAPPPGGRPPSPSSSTPWRATPPGGGAAPPPPPPPTLARVGRDNGDAARLEPLPSQAAGGGVSAHCGGAGGAPALPELSGGRGRGGGRRGGGEGEVRVDALATGDSLAVAPRAAGGGVGSSLLLGWSHADAAAVSRCVALTYTTRGRGCAANATADGVPACPPPRTLRASPGHHLYTPAGDLVPAADVAVGDTLVAANGSPAHVTSVTTALDVGLCDPHPAAGELIVDCLRVSAYTTAVPRAVAHAALAPVRAAAGAGVADARDRLRPAGACVDGLVGGWGGGWRHGEGGTDAPATVGLRGAEL</sequence>
<protein>
    <recommendedName>
        <fullName evidence="4">Hedgehog protein Hint domain-containing protein</fullName>
    </recommendedName>
</protein>
<dbReference type="AlphaFoldDB" id="A0A1X6NXL2"/>
<accession>A0A1X6NXL2</accession>
<feature type="compositionally biased region" description="Pro residues" evidence="1">
    <location>
        <begin position="98"/>
        <end position="108"/>
    </location>
</feature>
<dbReference type="InterPro" id="IPR036844">
    <property type="entry name" value="Hint_dom_sf"/>
</dbReference>
<name>A0A1X6NXL2_PORUM</name>
<feature type="region of interest" description="Disordered" evidence="1">
    <location>
        <begin position="45"/>
        <end position="190"/>
    </location>
</feature>
<organism evidence="2 3">
    <name type="scientific">Porphyra umbilicalis</name>
    <name type="common">Purple laver</name>
    <name type="synonym">Red alga</name>
    <dbReference type="NCBI Taxonomy" id="2786"/>
    <lineage>
        <taxon>Eukaryota</taxon>
        <taxon>Rhodophyta</taxon>
        <taxon>Bangiophyceae</taxon>
        <taxon>Bangiales</taxon>
        <taxon>Bangiaceae</taxon>
        <taxon>Porphyra</taxon>
    </lineage>
</organism>
<gene>
    <name evidence="2" type="ORF">BU14_0357s0010</name>
</gene>
<dbReference type="Proteomes" id="UP000218209">
    <property type="component" value="Unassembled WGS sequence"/>
</dbReference>
<evidence type="ECO:0008006" key="4">
    <source>
        <dbReference type="Google" id="ProtNLM"/>
    </source>
</evidence>
<keyword evidence="3" id="KW-1185">Reference proteome</keyword>
<evidence type="ECO:0000313" key="2">
    <source>
        <dbReference type="EMBL" id="OSX73317.1"/>
    </source>
</evidence>